<reference evidence="12 13" key="1">
    <citation type="submission" date="2020-03" db="EMBL/GenBank/DDBJ databases">
        <authorList>
            <person name="Lai Q."/>
        </authorList>
    </citation>
    <scope>NUCLEOTIDE SEQUENCE [LARGE SCALE GENOMIC DNA]</scope>
    <source>
        <strain evidence="12 13">CCUG 25036</strain>
    </source>
</reference>
<feature type="signal peptide" evidence="7">
    <location>
        <begin position="1"/>
        <end position="21"/>
    </location>
</feature>
<evidence type="ECO:0000259" key="10">
    <source>
        <dbReference type="Pfam" id="PF25944"/>
    </source>
</evidence>
<evidence type="ECO:0000313" key="12">
    <source>
        <dbReference type="EMBL" id="NII05527.1"/>
    </source>
</evidence>
<dbReference type="Gene3D" id="2.40.420.20">
    <property type="match status" value="1"/>
</dbReference>
<dbReference type="Pfam" id="PF25967">
    <property type="entry name" value="RND-MFP_C"/>
    <property type="match status" value="1"/>
</dbReference>
<evidence type="ECO:0000313" key="13">
    <source>
        <dbReference type="Proteomes" id="UP000490980"/>
    </source>
</evidence>
<dbReference type="Pfam" id="PF25917">
    <property type="entry name" value="BSH_RND"/>
    <property type="match status" value="1"/>
</dbReference>
<keyword evidence="7" id="KW-0732">Signal</keyword>
<comment type="similarity">
    <text evidence="2">Belongs to the membrane fusion protein (MFP) (TC 8.A.1) family.</text>
</comment>
<evidence type="ECO:0000259" key="8">
    <source>
        <dbReference type="Pfam" id="PF25876"/>
    </source>
</evidence>
<keyword evidence="3" id="KW-0813">Transport</keyword>
<dbReference type="GO" id="GO:1990281">
    <property type="term" value="C:efflux pump complex"/>
    <property type="evidence" value="ECO:0007669"/>
    <property type="project" value="TreeGrafter"/>
</dbReference>
<comment type="caution">
    <text evidence="12">The sequence shown here is derived from an EMBL/GenBank/DDBJ whole genome shotgun (WGS) entry which is preliminary data.</text>
</comment>
<dbReference type="AlphaFoldDB" id="A0A7X5ZH86"/>
<sequence length="375" mass="39525">MTAPRSKFVAVALILVAVASAAYVMSGGPARSHATELVADHAVPVRSALTTRGNVELSLNVVARTEPWSTVSVRARSSGQIESLGFEPGARVHKGDLLVQLDPLPFKAQLDQARGNAASARAQLDKAQADLVRFSQVLDKGFISKASFDAYRTTVEVARAGLQTSQAAEAVARLQLGYTRVVAPFDGVAGTPLAWPGAQVTANETDIVVLNQVQPIRVSFSIPEASLDAVRAAQSRGPVIVQASVPGEKGVMLSGRLEFIDNTVDVTTSTIVLKGRFENVDGRLTPGQFLEVRLPTVHLANVVSMPAEALQSSDKGDFVFVIGSDSKAHQRFVGIGPTTAGRIVVERGLQGGERIVTDGQLLLGEGSPVHIADKA</sequence>
<evidence type="ECO:0000256" key="4">
    <source>
        <dbReference type="ARBA" id="ARBA00022475"/>
    </source>
</evidence>
<proteinExistence type="inferred from homology"/>
<dbReference type="InterPro" id="IPR058626">
    <property type="entry name" value="MdtA-like_b-barrel"/>
</dbReference>
<dbReference type="Pfam" id="PF25944">
    <property type="entry name" value="Beta-barrel_RND"/>
    <property type="match status" value="1"/>
</dbReference>
<evidence type="ECO:0000256" key="3">
    <source>
        <dbReference type="ARBA" id="ARBA00022448"/>
    </source>
</evidence>
<keyword evidence="5" id="KW-0997">Cell inner membrane</keyword>
<dbReference type="GO" id="GO:0015562">
    <property type="term" value="F:efflux transmembrane transporter activity"/>
    <property type="evidence" value="ECO:0007669"/>
    <property type="project" value="TreeGrafter"/>
</dbReference>
<dbReference type="Pfam" id="PF25876">
    <property type="entry name" value="HH_MFP_RND"/>
    <property type="match status" value="1"/>
</dbReference>
<feature type="domain" description="Multidrug resistance protein MdtA-like beta-barrel" evidence="10">
    <location>
        <begin position="215"/>
        <end position="294"/>
    </location>
</feature>
<feature type="domain" description="Multidrug resistance protein MdtA-like C-terminal permuted SH3" evidence="11">
    <location>
        <begin position="301"/>
        <end position="359"/>
    </location>
</feature>
<accession>A0A7X5ZH86</accession>
<keyword evidence="13" id="KW-1185">Reference proteome</keyword>
<dbReference type="InterPro" id="IPR058627">
    <property type="entry name" value="MdtA-like_C"/>
</dbReference>
<dbReference type="InterPro" id="IPR058624">
    <property type="entry name" value="MdtA-like_HH"/>
</dbReference>
<name>A0A7X5ZH86_9GAMM</name>
<dbReference type="RefSeq" id="WP_166946628.1">
    <property type="nucleotide sequence ID" value="NZ_JAARLZ010000002.1"/>
</dbReference>
<dbReference type="NCBIfam" id="TIGR01730">
    <property type="entry name" value="RND_mfp"/>
    <property type="match status" value="1"/>
</dbReference>
<gene>
    <name evidence="12" type="ORF">HBF25_03875</name>
</gene>
<feature type="domain" description="Multidrug resistance protein MdtA-like alpha-helical hairpin" evidence="8">
    <location>
        <begin position="109"/>
        <end position="179"/>
    </location>
</feature>
<evidence type="ECO:0000256" key="5">
    <source>
        <dbReference type="ARBA" id="ARBA00022519"/>
    </source>
</evidence>
<dbReference type="PANTHER" id="PTHR30469:SF36">
    <property type="entry name" value="BLL3903 PROTEIN"/>
    <property type="match status" value="1"/>
</dbReference>
<evidence type="ECO:0000259" key="11">
    <source>
        <dbReference type="Pfam" id="PF25967"/>
    </source>
</evidence>
<dbReference type="InterPro" id="IPR006143">
    <property type="entry name" value="RND_pump_MFP"/>
</dbReference>
<feature type="domain" description="Multidrug resistance protein MdtA-like barrel-sandwich hybrid" evidence="9">
    <location>
        <begin position="70"/>
        <end position="210"/>
    </location>
</feature>
<comment type="subcellular location">
    <subcellularLocation>
        <location evidence="1">Cell membrane</location>
    </subcellularLocation>
</comment>
<dbReference type="InterPro" id="IPR058625">
    <property type="entry name" value="MdtA-like_BSH"/>
</dbReference>
<organism evidence="12 13">
    <name type="scientific">Luteibacter anthropi</name>
    <dbReference type="NCBI Taxonomy" id="564369"/>
    <lineage>
        <taxon>Bacteria</taxon>
        <taxon>Pseudomonadati</taxon>
        <taxon>Pseudomonadota</taxon>
        <taxon>Gammaproteobacteria</taxon>
        <taxon>Lysobacterales</taxon>
        <taxon>Rhodanobacteraceae</taxon>
        <taxon>Luteibacter</taxon>
    </lineage>
</organism>
<dbReference type="Proteomes" id="UP000490980">
    <property type="component" value="Unassembled WGS sequence"/>
</dbReference>
<evidence type="ECO:0000256" key="7">
    <source>
        <dbReference type="SAM" id="SignalP"/>
    </source>
</evidence>
<evidence type="ECO:0000256" key="6">
    <source>
        <dbReference type="ARBA" id="ARBA00023136"/>
    </source>
</evidence>
<evidence type="ECO:0000256" key="1">
    <source>
        <dbReference type="ARBA" id="ARBA00004236"/>
    </source>
</evidence>
<feature type="chain" id="PRO_5030994317" evidence="7">
    <location>
        <begin position="22"/>
        <end position="375"/>
    </location>
</feature>
<protein>
    <submittedName>
        <fullName evidence="12">Efflux RND transporter periplasmic adaptor subunit</fullName>
    </submittedName>
</protein>
<dbReference type="Gene3D" id="2.40.50.100">
    <property type="match status" value="1"/>
</dbReference>
<keyword evidence="4" id="KW-1003">Cell membrane</keyword>
<dbReference type="PANTHER" id="PTHR30469">
    <property type="entry name" value="MULTIDRUG RESISTANCE PROTEIN MDTA"/>
    <property type="match status" value="1"/>
</dbReference>
<evidence type="ECO:0000256" key="2">
    <source>
        <dbReference type="ARBA" id="ARBA00009477"/>
    </source>
</evidence>
<evidence type="ECO:0000259" key="9">
    <source>
        <dbReference type="Pfam" id="PF25917"/>
    </source>
</evidence>
<keyword evidence="6" id="KW-0472">Membrane</keyword>
<dbReference type="Gene3D" id="2.40.30.170">
    <property type="match status" value="1"/>
</dbReference>
<dbReference type="Gene3D" id="1.10.287.470">
    <property type="entry name" value="Helix hairpin bin"/>
    <property type="match status" value="1"/>
</dbReference>
<dbReference type="EMBL" id="JAARLZ010000002">
    <property type="protein sequence ID" value="NII05527.1"/>
    <property type="molecule type" value="Genomic_DNA"/>
</dbReference>
<dbReference type="SUPFAM" id="SSF111369">
    <property type="entry name" value="HlyD-like secretion proteins"/>
    <property type="match status" value="1"/>
</dbReference>